<name>A0ABQ5I2Y3_9ASTR</name>
<evidence type="ECO:0000313" key="2">
    <source>
        <dbReference type="EMBL" id="GJT94415.1"/>
    </source>
</evidence>
<feature type="compositionally biased region" description="Gly residues" evidence="1">
    <location>
        <begin position="90"/>
        <end position="100"/>
    </location>
</feature>
<feature type="region of interest" description="Disordered" evidence="1">
    <location>
        <begin position="1"/>
        <end position="108"/>
    </location>
</feature>
<gene>
    <name evidence="2" type="ORF">Tco_1089933</name>
</gene>
<feature type="compositionally biased region" description="Basic residues" evidence="1">
    <location>
        <begin position="276"/>
        <end position="309"/>
    </location>
</feature>
<proteinExistence type="predicted"/>
<evidence type="ECO:0000313" key="3">
    <source>
        <dbReference type="Proteomes" id="UP001151760"/>
    </source>
</evidence>
<feature type="compositionally biased region" description="Basic residues" evidence="1">
    <location>
        <begin position="339"/>
        <end position="348"/>
    </location>
</feature>
<keyword evidence="3" id="KW-1185">Reference proteome</keyword>
<accession>A0ABQ5I2Y3</accession>
<reference evidence="2" key="2">
    <citation type="submission" date="2022-01" db="EMBL/GenBank/DDBJ databases">
        <authorList>
            <person name="Yamashiro T."/>
            <person name="Shiraishi A."/>
            <person name="Satake H."/>
            <person name="Nakayama K."/>
        </authorList>
    </citation>
    <scope>NUCLEOTIDE SEQUENCE</scope>
</reference>
<reference evidence="2" key="1">
    <citation type="journal article" date="2022" name="Int. J. Mol. Sci.">
        <title>Draft Genome of Tanacetum Coccineum: Genomic Comparison of Closely Related Tanacetum-Family Plants.</title>
        <authorList>
            <person name="Yamashiro T."/>
            <person name="Shiraishi A."/>
            <person name="Nakayama K."/>
            <person name="Satake H."/>
        </authorList>
    </citation>
    <scope>NUCLEOTIDE SEQUENCE</scope>
</reference>
<evidence type="ECO:0000256" key="1">
    <source>
        <dbReference type="SAM" id="MobiDB-lite"/>
    </source>
</evidence>
<dbReference type="EMBL" id="BQNB010020294">
    <property type="protein sequence ID" value="GJT94415.1"/>
    <property type="molecule type" value="Genomic_DNA"/>
</dbReference>
<feature type="compositionally biased region" description="Gly residues" evidence="1">
    <location>
        <begin position="259"/>
        <end position="268"/>
    </location>
</feature>
<feature type="compositionally biased region" description="Gly residues" evidence="1">
    <location>
        <begin position="351"/>
        <end position="361"/>
    </location>
</feature>
<feature type="compositionally biased region" description="Polar residues" evidence="1">
    <location>
        <begin position="14"/>
        <end position="25"/>
    </location>
</feature>
<comment type="caution">
    <text evidence="2">The sequence shown here is derived from an EMBL/GenBank/DDBJ whole genome shotgun (WGS) entry which is preliminary data.</text>
</comment>
<sequence>MEFGIRDYWEGPLQQRSYGSGNPRQGNHPLWLGGDVGVKREKTGGEWDQGGEKLRGHGRDKGGPMDYGFKKGKEGRKENKEGRKVYPTTLGGGRKGNVRGGKGKDRVTESLSNKCRKGFNELARNRSGWQWEREAMGGRDWGGRTSGGWGRRIGEWGRGTGKNIKFRCFTGGGKFRIAKTVKGYLDDLGEGGGRTPTEGIPTRMETIHHLRRGRNGGGKDWEGRRMETIVREGKSFILTGEEESRQDTVGNKLHRESEGSGGEPGSGTGEKTLGGWRRRRKVRRKFPGRISGKGRKRRTRAKINRKSPRGKGGGNVEWKGNRLGFGKSQFLAKELVGMRRGRGGRRKRDGGNGGGGTGPGLSEGEEVSRAYSKGRKGGMVLHLGLNVKEGRGRFGEEGGPSTPTRGTWKTRWKDWEFTGEEVGLEGTTWGHQKIWGGKMGRIQEWGATGMTLQVYLPGGEMGGETRNGYPGGRKRMAHDNLTGRGITG</sequence>
<feature type="region of interest" description="Disordered" evidence="1">
    <location>
        <begin position="337"/>
        <end position="373"/>
    </location>
</feature>
<feature type="compositionally biased region" description="Basic and acidic residues" evidence="1">
    <location>
        <begin position="37"/>
        <end position="84"/>
    </location>
</feature>
<organism evidence="2 3">
    <name type="scientific">Tanacetum coccineum</name>
    <dbReference type="NCBI Taxonomy" id="301880"/>
    <lineage>
        <taxon>Eukaryota</taxon>
        <taxon>Viridiplantae</taxon>
        <taxon>Streptophyta</taxon>
        <taxon>Embryophyta</taxon>
        <taxon>Tracheophyta</taxon>
        <taxon>Spermatophyta</taxon>
        <taxon>Magnoliopsida</taxon>
        <taxon>eudicotyledons</taxon>
        <taxon>Gunneridae</taxon>
        <taxon>Pentapetalae</taxon>
        <taxon>asterids</taxon>
        <taxon>campanulids</taxon>
        <taxon>Asterales</taxon>
        <taxon>Asteraceae</taxon>
        <taxon>Asteroideae</taxon>
        <taxon>Anthemideae</taxon>
        <taxon>Anthemidinae</taxon>
        <taxon>Tanacetum</taxon>
    </lineage>
</organism>
<dbReference type="Proteomes" id="UP001151760">
    <property type="component" value="Unassembled WGS sequence"/>
</dbReference>
<protein>
    <submittedName>
        <fullName evidence="2">Uncharacterized protein</fullName>
    </submittedName>
</protein>
<feature type="region of interest" description="Disordered" evidence="1">
    <location>
        <begin position="240"/>
        <end position="322"/>
    </location>
</feature>